<evidence type="ECO:0000313" key="9">
    <source>
        <dbReference type="Proteomes" id="UP001501005"/>
    </source>
</evidence>
<keyword evidence="2" id="KW-0285">Flavoprotein</keyword>
<feature type="compositionally biased region" description="Basic and acidic residues" evidence="6">
    <location>
        <begin position="439"/>
        <end position="449"/>
    </location>
</feature>
<feature type="compositionally biased region" description="Low complexity" evidence="6">
    <location>
        <begin position="514"/>
        <end position="523"/>
    </location>
</feature>
<dbReference type="Gene3D" id="3.50.50.100">
    <property type="match status" value="1"/>
</dbReference>
<dbReference type="InterPro" id="IPR045024">
    <property type="entry name" value="NDH-2"/>
</dbReference>
<dbReference type="SUPFAM" id="SSF51905">
    <property type="entry name" value="FAD/NAD(P)-binding domain"/>
    <property type="match status" value="1"/>
</dbReference>
<feature type="compositionally biased region" description="Basic residues" evidence="6">
    <location>
        <begin position="524"/>
        <end position="536"/>
    </location>
</feature>
<dbReference type="InterPro" id="IPR036188">
    <property type="entry name" value="FAD/NAD-bd_sf"/>
</dbReference>
<feature type="compositionally biased region" description="Pro residues" evidence="6">
    <location>
        <begin position="490"/>
        <end position="499"/>
    </location>
</feature>
<feature type="domain" description="FAD/NAD(P)-binding" evidence="7">
    <location>
        <begin position="5"/>
        <end position="327"/>
    </location>
</feature>
<gene>
    <name evidence="8" type="ORF">GCM10009549_16120</name>
</gene>
<evidence type="ECO:0000259" key="7">
    <source>
        <dbReference type="Pfam" id="PF07992"/>
    </source>
</evidence>
<dbReference type="EMBL" id="BAAAHG010000009">
    <property type="protein sequence ID" value="GAA0908713.1"/>
    <property type="molecule type" value="Genomic_DNA"/>
</dbReference>
<protein>
    <submittedName>
        <fullName evidence="8">FAD-dependent oxidoreductase</fullName>
    </submittedName>
</protein>
<evidence type="ECO:0000256" key="4">
    <source>
        <dbReference type="ARBA" id="ARBA00023002"/>
    </source>
</evidence>
<dbReference type="PANTHER" id="PTHR43706">
    <property type="entry name" value="NADH DEHYDROGENASE"/>
    <property type="match status" value="1"/>
</dbReference>
<evidence type="ECO:0000313" key="8">
    <source>
        <dbReference type="EMBL" id="GAA0908713.1"/>
    </source>
</evidence>
<dbReference type="PANTHER" id="PTHR43706:SF45">
    <property type="entry name" value="NADH DEHYDROGENASE-LIKE PROTEIN RV1812C"/>
    <property type="match status" value="1"/>
</dbReference>
<reference evidence="8 9" key="1">
    <citation type="journal article" date="2019" name="Int. J. Syst. Evol. Microbiol.">
        <title>The Global Catalogue of Microorganisms (GCM) 10K type strain sequencing project: providing services to taxonomists for standard genome sequencing and annotation.</title>
        <authorList>
            <consortium name="The Broad Institute Genomics Platform"/>
            <consortium name="The Broad Institute Genome Sequencing Center for Infectious Disease"/>
            <person name="Wu L."/>
            <person name="Ma J."/>
        </authorList>
    </citation>
    <scope>NUCLEOTIDE SEQUENCE [LARGE SCALE GENOMIC DNA]</scope>
    <source>
        <strain evidence="8 9">JCM 10673</strain>
    </source>
</reference>
<accession>A0ABN1NIK9</accession>
<dbReference type="Pfam" id="PF07992">
    <property type="entry name" value="Pyr_redox_2"/>
    <property type="match status" value="1"/>
</dbReference>
<evidence type="ECO:0000256" key="6">
    <source>
        <dbReference type="SAM" id="MobiDB-lite"/>
    </source>
</evidence>
<sequence length="586" mass="61988">MSRPRIVIVGAGFAGYRAARTLSRMSRGKAEITLLNPTDYFLYLPLLPQVAVGVLEPRRVAVSLSGTLRRVQLVLGEADDIDMDARTVHYTDPEGVEGTLEYDRLVLAVGSVNKLLPIPGVAEHAHGFRGMPEALYLRDHVVRQIELAAATDDPEDCAARCTFVVVGAGYTGTEVAAHGAMFTDSMVRNHPLREGMRPRWMLLDIAPRVLPELDERLSATADRVLRRRGVEVRMGTSVKEATHDGVLLTDGEFVRSRTLVWCVGVRPDPLVERTGQPLERGRLVVDPFLQVPGRPEVFACGDAAAVPDLNRPGAFTPMTAQHAWRQGKAAAVNVAASCGVGERRPYRHRDLGFVVDLGGLQAAADPFGVPLSGPLAGAVTHGYHLAAMPGNRVRVAADWLLEAVLPRQSVQLGLVRSWSVPLDTASPELARVPGGPRGQEGDKTGEAGEKGAAGSGEADELGGERLTEIIDNTEKAQLAGAEPAPHRPAPEPTASPPGGEPQRSRPEPAESRPGPAEKSAGKSAGKHSGKARKAGKGGKAGRAGKPGKAGEAGKPAGKREPAAGRRGAHPAPGPVRRDDTPTQGDS</sequence>
<dbReference type="PRINTS" id="PR00368">
    <property type="entry name" value="FADPNR"/>
</dbReference>
<dbReference type="InterPro" id="IPR023753">
    <property type="entry name" value="FAD/NAD-binding_dom"/>
</dbReference>
<dbReference type="Proteomes" id="UP001501005">
    <property type="component" value="Unassembled WGS sequence"/>
</dbReference>
<keyword evidence="4" id="KW-0560">Oxidoreductase</keyword>
<keyword evidence="9" id="KW-1185">Reference proteome</keyword>
<feature type="region of interest" description="Disordered" evidence="6">
    <location>
        <begin position="426"/>
        <end position="462"/>
    </location>
</feature>
<evidence type="ECO:0000256" key="1">
    <source>
        <dbReference type="ARBA" id="ARBA00005272"/>
    </source>
</evidence>
<name>A0ABN1NIK9_9ACTN</name>
<keyword evidence="3" id="KW-0274">FAD</keyword>
<organism evidence="8 9">
    <name type="scientific">Streptomyces thermoalcalitolerans</name>
    <dbReference type="NCBI Taxonomy" id="65605"/>
    <lineage>
        <taxon>Bacteria</taxon>
        <taxon>Bacillati</taxon>
        <taxon>Actinomycetota</taxon>
        <taxon>Actinomycetes</taxon>
        <taxon>Kitasatosporales</taxon>
        <taxon>Streptomycetaceae</taxon>
        <taxon>Streptomyces</taxon>
    </lineage>
</organism>
<evidence type="ECO:0000256" key="5">
    <source>
        <dbReference type="ARBA" id="ARBA00023027"/>
    </source>
</evidence>
<keyword evidence="5" id="KW-0520">NAD</keyword>
<proteinExistence type="inferred from homology"/>
<dbReference type="PRINTS" id="PR00411">
    <property type="entry name" value="PNDRDTASEI"/>
</dbReference>
<evidence type="ECO:0000256" key="3">
    <source>
        <dbReference type="ARBA" id="ARBA00022827"/>
    </source>
</evidence>
<comment type="similarity">
    <text evidence="1">Belongs to the NADH dehydrogenase family.</text>
</comment>
<feature type="region of interest" description="Disordered" evidence="6">
    <location>
        <begin position="478"/>
        <end position="586"/>
    </location>
</feature>
<evidence type="ECO:0000256" key="2">
    <source>
        <dbReference type="ARBA" id="ARBA00022630"/>
    </source>
</evidence>
<comment type="caution">
    <text evidence="8">The sequence shown here is derived from an EMBL/GenBank/DDBJ whole genome shotgun (WGS) entry which is preliminary data.</text>
</comment>